<comment type="caution">
    <text evidence="1">The sequence shown here is derived from an EMBL/GenBank/DDBJ whole genome shotgun (WGS) entry which is preliminary data.</text>
</comment>
<name>A0AAD5J587_ACENE</name>
<sequence>MLTGTLGMKFEIRKLENTLDNSNRIQRLLEKRERERGENRRWGDECRMIVAAGCKGSMIKRRVDDHHDSDEGNDGDGDHAVMVQMDEVDAKAEEFNKKFKQVLRLEKQKYVEEYYAMLARGT</sequence>
<dbReference type="AlphaFoldDB" id="A0AAD5J587"/>
<organism evidence="1 2">
    <name type="scientific">Acer negundo</name>
    <name type="common">Box elder</name>
    <dbReference type="NCBI Taxonomy" id="4023"/>
    <lineage>
        <taxon>Eukaryota</taxon>
        <taxon>Viridiplantae</taxon>
        <taxon>Streptophyta</taxon>
        <taxon>Embryophyta</taxon>
        <taxon>Tracheophyta</taxon>
        <taxon>Spermatophyta</taxon>
        <taxon>Magnoliopsida</taxon>
        <taxon>eudicotyledons</taxon>
        <taxon>Gunneridae</taxon>
        <taxon>Pentapetalae</taxon>
        <taxon>rosids</taxon>
        <taxon>malvids</taxon>
        <taxon>Sapindales</taxon>
        <taxon>Sapindaceae</taxon>
        <taxon>Hippocastanoideae</taxon>
        <taxon>Acereae</taxon>
        <taxon>Acer</taxon>
    </lineage>
</organism>
<keyword evidence="2" id="KW-1185">Reference proteome</keyword>
<evidence type="ECO:0000313" key="1">
    <source>
        <dbReference type="EMBL" id="KAI9186053.1"/>
    </source>
</evidence>
<protein>
    <submittedName>
        <fullName evidence="1">Uncharacterized protein</fullName>
    </submittedName>
</protein>
<reference evidence="1" key="2">
    <citation type="submission" date="2023-02" db="EMBL/GenBank/DDBJ databases">
        <authorList>
            <person name="Swenson N.G."/>
            <person name="Wegrzyn J.L."/>
            <person name="Mcevoy S.L."/>
        </authorList>
    </citation>
    <scope>NUCLEOTIDE SEQUENCE</scope>
    <source>
        <strain evidence="1">91603</strain>
        <tissue evidence="1">Leaf</tissue>
    </source>
</reference>
<evidence type="ECO:0000313" key="2">
    <source>
        <dbReference type="Proteomes" id="UP001064489"/>
    </source>
</evidence>
<dbReference type="Pfam" id="PF05553">
    <property type="entry name" value="DUF761"/>
    <property type="match status" value="1"/>
</dbReference>
<gene>
    <name evidence="1" type="ORF">LWI28_013370</name>
</gene>
<dbReference type="InterPro" id="IPR008480">
    <property type="entry name" value="DUF761_pln"/>
</dbReference>
<reference evidence="1" key="1">
    <citation type="journal article" date="2022" name="Plant J.">
        <title>Strategies of tolerance reflected in two North American maple genomes.</title>
        <authorList>
            <person name="McEvoy S.L."/>
            <person name="Sezen U.U."/>
            <person name="Trouern-Trend A."/>
            <person name="McMahon S.M."/>
            <person name="Schaberg P.G."/>
            <person name="Yang J."/>
            <person name="Wegrzyn J.L."/>
            <person name="Swenson N.G."/>
        </authorList>
    </citation>
    <scope>NUCLEOTIDE SEQUENCE</scope>
    <source>
        <strain evidence="1">91603</strain>
    </source>
</reference>
<dbReference type="Proteomes" id="UP001064489">
    <property type="component" value="Chromosome 3"/>
</dbReference>
<accession>A0AAD5J587</accession>
<proteinExistence type="predicted"/>
<dbReference type="EMBL" id="JAJSOW010000100">
    <property type="protein sequence ID" value="KAI9186053.1"/>
    <property type="molecule type" value="Genomic_DNA"/>
</dbReference>